<evidence type="ECO:0000313" key="4">
    <source>
        <dbReference type="EMBL" id="CAG5115235.1"/>
    </source>
</evidence>
<evidence type="ECO:0000313" key="5">
    <source>
        <dbReference type="Proteomes" id="UP000678393"/>
    </source>
</evidence>
<name>A0A8S3YI87_9EUPU</name>
<dbReference type="AlphaFoldDB" id="A0A8S3YI87"/>
<proteinExistence type="predicted"/>
<keyword evidence="2" id="KW-0472">Membrane</keyword>
<sequence>MYSSRKAKRSRQSIYWTKTFWGVFPLVDNYADEEYFYLIAVHTGLRKSAGTKSRVSFCLSGEFNDTGVRQLRDGIREANIFSFIYLLCFGFSSASLLYFVMACPGSLGPLQCLRIWIDNSEKSGDASWYLDRIDVTDIQTGHT</sequence>
<feature type="transmembrane region" description="Helical" evidence="2">
    <location>
        <begin position="80"/>
        <end position="101"/>
    </location>
</feature>
<feature type="domain" description="PLAT" evidence="3">
    <location>
        <begin position="35"/>
        <end position="143"/>
    </location>
</feature>
<dbReference type="GO" id="GO:0005262">
    <property type="term" value="F:calcium channel activity"/>
    <property type="evidence" value="ECO:0007669"/>
    <property type="project" value="TreeGrafter"/>
</dbReference>
<dbReference type="Proteomes" id="UP000678393">
    <property type="component" value="Unassembled WGS sequence"/>
</dbReference>
<dbReference type="PANTHER" id="PTHR10877">
    <property type="entry name" value="POLYCYSTIN FAMILY MEMBER"/>
    <property type="match status" value="1"/>
</dbReference>
<dbReference type="EMBL" id="CAJHNH020000091">
    <property type="protein sequence ID" value="CAG5115235.1"/>
    <property type="molecule type" value="Genomic_DNA"/>
</dbReference>
<accession>A0A8S3YI87</accession>
<dbReference type="InterPro" id="IPR001024">
    <property type="entry name" value="PLAT/LH2_dom"/>
</dbReference>
<comment type="caution">
    <text evidence="4">The sequence shown here is derived from an EMBL/GenBank/DDBJ whole genome shotgun (WGS) entry which is preliminary data.</text>
</comment>
<gene>
    <name evidence="4" type="ORF">CUNI_LOCUS793</name>
</gene>
<protein>
    <recommendedName>
        <fullName evidence="3">PLAT domain-containing protein</fullName>
    </recommendedName>
</protein>
<evidence type="ECO:0000259" key="3">
    <source>
        <dbReference type="PROSITE" id="PS50095"/>
    </source>
</evidence>
<dbReference type="InterPro" id="IPR036392">
    <property type="entry name" value="PLAT/LH2_dom_sf"/>
</dbReference>
<keyword evidence="2" id="KW-0812">Transmembrane</keyword>
<dbReference type="SUPFAM" id="SSF49723">
    <property type="entry name" value="Lipase/lipooxygenase domain (PLAT/LH2 domain)"/>
    <property type="match status" value="1"/>
</dbReference>
<evidence type="ECO:0000256" key="2">
    <source>
        <dbReference type="SAM" id="Phobius"/>
    </source>
</evidence>
<reference evidence="4" key="1">
    <citation type="submission" date="2021-04" db="EMBL/GenBank/DDBJ databases">
        <authorList>
            <consortium name="Molecular Ecology Group"/>
        </authorList>
    </citation>
    <scope>NUCLEOTIDE SEQUENCE</scope>
</reference>
<keyword evidence="5" id="KW-1185">Reference proteome</keyword>
<dbReference type="Gene3D" id="2.60.60.20">
    <property type="entry name" value="PLAT/LH2 domain"/>
    <property type="match status" value="1"/>
</dbReference>
<keyword evidence="2" id="KW-1133">Transmembrane helix</keyword>
<organism evidence="4 5">
    <name type="scientific">Candidula unifasciata</name>
    <dbReference type="NCBI Taxonomy" id="100452"/>
    <lineage>
        <taxon>Eukaryota</taxon>
        <taxon>Metazoa</taxon>
        <taxon>Spiralia</taxon>
        <taxon>Lophotrochozoa</taxon>
        <taxon>Mollusca</taxon>
        <taxon>Gastropoda</taxon>
        <taxon>Heterobranchia</taxon>
        <taxon>Euthyneura</taxon>
        <taxon>Panpulmonata</taxon>
        <taxon>Eupulmonata</taxon>
        <taxon>Stylommatophora</taxon>
        <taxon>Helicina</taxon>
        <taxon>Helicoidea</taxon>
        <taxon>Geomitridae</taxon>
        <taxon>Candidula</taxon>
    </lineage>
</organism>
<evidence type="ECO:0000256" key="1">
    <source>
        <dbReference type="PROSITE-ProRule" id="PRU00152"/>
    </source>
</evidence>
<comment type="caution">
    <text evidence="1">Lacks conserved residue(s) required for the propagation of feature annotation.</text>
</comment>
<dbReference type="GO" id="GO:0016020">
    <property type="term" value="C:membrane"/>
    <property type="evidence" value="ECO:0007669"/>
    <property type="project" value="TreeGrafter"/>
</dbReference>
<dbReference type="PROSITE" id="PS50095">
    <property type="entry name" value="PLAT"/>
    <property type="match status" value="1"/>
</dbReference>
<dbReference type="OrthoDB" id="444119at2759"/>
<dbReference type="InterPro" id="IPR051223">
    <property type="entry name" value="Polycystin"/>
</dbReference>
<dbReference type="PANTHER" id="PTHR10877:SF194">
    <property type="entry name" value="LOCATION OF VULVA DEFECTIVE 1"/>
    <property type="match status" value="1"/>
</dbReference>
<dbReference type="GO" id="GO:0050982">
    <property type="term" value="P:detection of mechanical stimulus"/>
    <property type="evidence" value="ECO:0007669"/>
    <property type="project" value="TreeGrafter"/>
</dbReference>